<evidence type="ECO:0000259" key="1">
    <source>
        <dbReference type="Pfam" id="PF00462"/>
    </source>
</evidence>
<dbReference type="InParanoid" id="A0A0D0EBS3"/>
<protein>
    <recommendedName>
        <fullName evidence="1">Glutaredoxin domain-containing protein</fullName>
    </recommendedName>
</protein>
<dbReference type="PROSITE" id="PS51354">
    <property type="entry name" value="GLUTAREDOXIN_2"/>
    <property type="match status" value="1"/>
</dbReference>
<dbReference type="Gene3D" id="3.40.30.10">
    <property type="entry name" value="Glutaredoxin"/>
    <property type="match status" value="1"/>
</dbReference>
<evidence type="ECO:0000313" key="3">
    <source>
        <dbReference type="Proteomes" id="UP000054538"/>
    </source>
</evidence>
<accession>A0A0D0EBS3</accession>
<reference evidence="3" key="2">
    <citation type="submission" date="2015-01" db="EMBL/GenBank/DDBJ databases">
        <title>Evolutionary Origins and Diversification of the Mycorrhizal Mutualists.</title>
        <authorList>
            <consortium name="DOE Joint Genome Institute"/>
            <consortium name="Mycorrhizal Genomics Consortium"/>
            <person name="Kohler A."/>
            <person name="Kuo A."/>
            <person name="Nagy L.G."/>
            <person name="Floudas D."/>
            <person name="Copeland A."/>
            <person name="Barry K.W."/>
            <person name="Cichocki N."/>
            <person name="Veneault-Fourrey C."/>
            <person name="LaButti K."/>
            <person name="Lindquist E.A."/>
            <person name="Lipzen A."/>
            <person name="Lundell T."/>
            <person name="Morin E."/>
            <person name="Murat C."/>
            <person name="Riley R."/>
            <person name="Ohm R."/>
            <person name="Sun H."/>
            <person name="Tunlid A."/>
            <person name="Henrissat B."/>
            <person name="Grigoriev I.V."/>
            <person name="Hibbett D.S."/>
            <person name="Martin F."/>
        </authorList>
    </citation>
    <scope>NUCLEOTIDE SEQUENCE [LARGE SCALE GENOMIC DNA]</scope>
    <source>
        <strain evidence="3">Ve08.2h10</strain>
    </source>
</reference>
<dbReference type="EMBL" id="KN824906">
    <property type="protein sequence ID" value="KIK98120.1"/>
    <property type="molecule type" value="Genomic_DNA"/>
</dbReference>
<name>A0A0D0EBS3_9AGAM</name>
<keyword evidence="3" id="KW-1185">Reference proteome</keyword>
<reference evidence="2 3" key="1">
    <citation type="submission" date="2014-04" db="EMBL/GenBank/DDBJ databases">
        <authorList>
            <consortium name="DOE Joint Genome Institute"/>
            <person name="Kuo A."/>
            <person name="Kohler A."/>
            <person name="Jargeat P."/>
            <person name="Nagy L.G."/>
            <person name="Floudas D."/>
            <person name="Copeland A."/>
            <person name="Barry K.W."/>
            <person name="Cichocki N."/>
            <person name="Veneault-Fourrey C."/>
            <person name="LaButti K."/>
            <person name="Lindquist E.A."/>
            <person name="Lipzen A."/>
            <person name="Lundell T."/>
            <person name="Morin E."/>
            <person name="Murat C."/>
            <person name="Sun H."/>
            <person name="Tunlid A."/>
            <person name="Henrissat B."/>
            <person name="Grigoriev I.V."/>
            <person name="Hibbett D.S."/>
            <person name="Martin F."/>
            <person name="Nordberg H.P."/>
            <person name="Cantor M.N."/>
            <person name="Hua S.X."/>
        </authorList>
    </citation>
    <scope>NUCLEOTIDE SEQUENCE [LARGE SCALE GENOMIC DNA]</scope>
    <source>
        <strain evidence="2 3">Ve08.2h10</strain>
    </source>
</reference>
<feature type="domain" description="Glutaredoxin" evidence="1">
    <location>
        <begin position="59"/>
        <end position="123"/>
    </location>
</feature>
<dbReference type="InterPro" id="IPR036249">
    <property type="entry name" value="Thioredoxin-like_sf"/>
</dbReference>
<dbReference type="STRING" id="930991.A0A0D0EBS3"/>
<evidence type="ECO:0000313" key="2">
    <source>
        <dbReference type="EMBL" id="KIK98120.1"/>
    </source>
</evidence>
<dbReference type="OrthoDB" id="418495at2759"/>
<dbReference type="HOGENOM" id="CLU_026126_7_2_1"/>
<dbReference type="CDD" id="cd03419">
    <property type="entry name" value="GRX_GRXh_1_2_like"/>
    <property type="match status" value="1"/>
</dbReference>
<sequence length="144" mass="16058">MSVFFRVHRSLPSATKLRGPAYFLSDSALSSRSFSQRQTLKNAVDPKEFVENKINAHKIVVFSATHCPHSQATKGYFAENYPTETVEVVELDARDDGPQIRDYLSQKTGARTVPRTFIRGRSIGGNSDLQQMPKEAVRALVESA</sequence>
<dbReference type="PRINTS" id="PR00160">
    <property type="entry name" value="GLUTAREDOXIN"/>
</dbReference>
<gene>
    <name evidence="2" type="ORF">PAXRUDRAFT_134865</name>
</gene>
<dbReference type="FunCoup" id="A0A0D0EBS3">
    <property type="interactions" value="278"/>
</dbReference>
<dbReference type="InterPro" id="IPR002109">
    <property type="entry name" value="Glutaredoxin"/>
</dbReference>
<dbReference type="SUPFAM" id="SSF52833">
    <property type="entry name" value="Thioredoxin-like"/>
    <property type="match status" value="1"/>
</dbReference>
<dbReference type="PANTHER" id="PTHR45694">
    <property type="entry name" value="GLUTAREDOXIN 2"/>
    <property type="match status" value="1"/>
</dbReference>
<dbReference type="GO" id="GO:0015038">
    <property type="term" value="F:glutathione disulfide oxidoreductase activity"/>
    <property type="evidence" value="ECO:0007669"/>
    <property type="project" value="TreeGrafter"/>
</dbReference>
<dbReference type="PANTHER" id="PTHR45694:SF18">
    <property type="entry name" value="GLUTAREDOXIN-1-RELATED"/>
    <property type="match status" value="1"/>
</dbReference>
<proteinExistence type="predicted"/>
<dbReference type="Proteomes" id="UP000054538">
    <property type="component" value="Unassembled WGS sequence"/>
</dbReference>
<dbReference type="GO" id="GO:0034599">
    <property type="term" value="P:cellular response to oxidative stress"/>
    <property type="evidence" value="ECO:0007669"/>
    <property type="project" value="TreeGrafter"/>
</dbReference>
<dbReference type="Pfam" id="PF00462">
    <property type="entry name" value="Glutaredoxin"/>
    <property type="match status" value="1"/>
</dbReference>
<dbReference type="InterPro" id="IPR014025">
    <property type="entry name" value="Glutaredoxin_subgr"/>
</dbReference>
<organism evidence="2 3">
    <name type="scientific">Paxillus rubicundulus Ve08.2h10</name>
    <dbReference type="NCBI Taxonomy" id="930991"/>
    <lineage>
        <taxon>Eukaryota</taxon>
        <taxon>Fungi</taxon>
        <taxon>Dikarya</taxon>
        <taxon>Basidiomycota</taxon>
        <taxon>Agaricomycotina</taxon>
        <taxon>Agaricomycetes</taxon>
        <taxon>Agaricomycetidae</taxon>
        <taxon>Boletales</taxon>
        <taxon>Paxilineae</taxon>
        <taxon>Paxillaceae</taxon>
        <taxon>Paxillus</taxon>
    </lineage>
</organism>
<dbReference type="AlphaFoldDB" id="A0A0D0EBS3"/>
<dbReference type="GO" id="GO:0005737">
    <property type="term" value="C:cytoplasm"/>
    <property type="evidence" value="ECO:0007669"/>
    <property type="project" value="TreeGrafter"/>
</dbReference>